<dbReference type="InterPro" id="IPR002052">
    <property type="entry name" value="DNA_methylase_N6_adenine_CS"/>
</dbReference>
<sequence length="206" mass="22946">MTNPVSRPRVRSANPARQTQTRPGRAPFEFYPTPPEATRALLSVESFDGPIWEPACGDGAIARELTNAGYEVTSTDLIDRGFGQGGRDFLKSTQPLAKHIVTNPPYGTHGLGDAFVRRALIHARRTGGTVAMLLNLRSLANPDRHRKFVKTPPAALYFLDDLTCWPEGKPTSKTARIARQQYYWAVWKPGHTGAPTCWWLSTRDFK</sequence>
<organism evidence="2 3">
    <name type="scientific">Roseinatronobacter ekhonensis</name>
    <dbReference type="NCBI Taxonomy" id="254356"/>
    <lineage>
        <taxon>Bacteria</taxon>
        <taxon>Pseudomonadati</taxon>
        <taxon>Pseudomonadota</taxon>
        <taxon>Alphaproteobacteria</taxon>
        <taxon>Rhodobacterales</taxon>
        <taxon>Paracoccaceae</taxon>
        <taxon>Roseinatronobacter</taxon>
    </lineage>
</organism>
<dbReference type="AlphaFoldDB" id="A0A3B0MS50"/>
<dbReference type="GO" id="GO:0003676">
    <property type="term" value="F:nucleic acid binding"/>
    <property type="evidence" value="ECO:0007669"/>
    <property type="project" value="InterPro"/>
</dbReference>
<evidence type="ECO:0000256" key="1">
    <source>
        <dbReference type="SAM" id="MobiDB-lite"/>
    </source>
</evidence>
<dbReference type="PROSITE" id="PS00092">
    <property type="entry name" value="N6_MTASE"/>
    <property type="match status" value="1"/>
</dbReference>
<dbReference type="GO" id="GO:0008168">
    <property type="term" value="F:methyltransferase activity"/>
    <property type="evidence" value="ECO:0007669"/>
    <property type="project" value="InterPro"/>
</dbReference>
<dbReference type="SUPFAM" id="SSF53335">
    <property type="entry name" value="S-adenosyl-L-methionine-dependent methyltransferases"/>
    <property type="match status" value="1"/>
</dbReference>
<accession>A0A3B0MS50</accession>
<dbReference type="InterPro" id="IPR029063">
    <property type="entry name" value="SAM-dependent_MTases_sf"/>
</dbReference>
<dbReference type="GO" id="GO:0032259">
    <property type="term" value="P:methylation"/>
    <property type="evidence" value="ECO:0007669"/>
    <property type="project" value="InterPro"/>
</dbReference>
<reference evidence="3" key="1">
    <citation type="submission" date="2018-08" db="EMBL/GenBank/DDBJ databases">
        <authorList>
            <person name="Rodrigo-Torres L."/>
            <person name="Arahal R. D."/>
            <person name="Lucena T."/>
        </authorList>
    </citation>
    <scope>NUCLEOTIDE SEQUENCE [LARGE SCALE GENOMIC DNA]</scope>
    <source>
        <strain evidence="3">CECT 7235</strain>
    </source>
</reference>
<evidence type="ECO:0008006" key="4">
    <source>
        <dbReference type="Google" id="ProtNLM"/>
    </source>
</evidence>
<evidence type="ECO:0000313" key="3">
    <source>
        <dbReference type="Proteomes" id="UP000272908"/>
    </source>
</evidence>
<dbReference type="RefSeq" id="WP_245964022.1">
    <property type="nucleotide sequence ID" value="NZ_UIHC01000081.1"/>
</dbReference>
<evidence type="ECO:0000313" key="2">
    <source>
        <dbReference type="EMBL" id="SUZ33857.1"/>
    </source>
</evidence>
<keyword evidence="3" id="KW-1185">Reference proteome</keyword>
<protein>
    <recommendedName>
        <fullName evidence="4">SAM-dependent methyltransferase</fullName>
    </recommendedName>
</protein>
<gene>
    <name evidence="2" type="ORF">ROE7235_03632</name>
</gene>
<proteinExistence type="predicted"/>
<name>A0A3B0MS50_9RHOB</name>
<feature type="region of interest" description="Disordered" evidence="1">
    <location>
        <begin position="1"/>
        <end position="32"/>
    </location>
</feature>
<dbReference type="EMBL" id="UIHC01000081">
    <property type="protein sequence ID" value="SUZ33857.1"/>
    <property type="molecule type" value="Genomic_DNA"/>
</dbReference>
<dbReference type="Proteomes" id="UP000272908">
    <property type="component" value="Unassembled WGS sequence"/>
</dbReference>